<gene>
    <name evidence="1" type="ORF">TBRA_LOCUS16536</name>
</gene>
<evidence type="ECO:0000313" key="1">
    <source>
        <dbReference type="EMBL" id="CAB0044976.1"/>
    </source>
</evidence>
<organism evidence="1 2">
    <name type="scientific">Trichogramma brassicae</name>
    <dbReference type="NCBI Taxonomy" id="86971"/>
    <lineage>
        <taxon>Eukaryota</taxon>
        <taxon>Metazoa</taxon>
        <taxon>Ecdysozoa</taxon>
        <taxon>Arthropoda</taxon>
        <taxon>Hexapoda</taxon>
        <taxon>Insecta</taxon>
        <taxon>Pterygota</taxon>
        <taxon>Neoptera</taxon>
        <taxon>Endopterygota</taxon>
        <taxon>Hymenoptera</taxon>
        <taxon>Apocrita</taxon>
        <taxon>Proctotrupomorpha</taxon>
        <taxon>Chalcidoidea</taxon>
        <taxon>Trichogrammatidae</taxon>
        <taxon>Trichogramma</taxon>
    </lineage>
</organism>
<keyword evidence="2" id="KW-1185">Reference proteome</keyword>
<protein>
    <submittedName>
        <fullName evidence="1">Uncharacterized protein</fullName>
    </submittedName>
</protein>
<dbReference type="EMBL" id="CADCXV010001508">
    <property type="protein sequence ID" value="CAB0044976.1"/>
    <property type="molecule type" value="Genomic_DNA"/>
</dbReference>
<proteinExistence type="predicted"/>
<accession>A0A6H5J473</accession>
<name>A0A6H5J473_9HYME</name>
<evidence type="ECO:0000313" key="2">
    <source>
        <dbReference type="Proteomes" id="UP000479190"/>
    </source>
</evidence>
<sequence length="75" mass="8742">MFHHSVSLVPPIYFSSPTARLRRLPLTRPIRPHRYLRVRNTICARNHGVGGAKLKRLRRWLPSRGPARTDICTLF</sequence>
<dbReference type="AlphaFoldDB" id="A0A6H5J473"/>
<dbReference type="Proteomes" id="UP000479190">
    <property type="component" value="Unassembled WGS sequence"/>
</dbReference>
<reference evidence="1 2" key="1">
    <citation type="submission" date="2020-02" db="EMBL/GenBank/DDBJ databases">
        <authorList>
            <person name="Ferguson B K."/>
        </authorList>
    </citation>
    <scope>NUCLEOTIDE SEQUENCE [LARGE SCALE GENOMIC DNA]</scope>
</reference>